<dbReference type="EMBL" id="CM004397">
    <property type="protein sequence ID" value="KAG8643519.1"/>
    <property type="molecule type" value="Genomic_DNA"/>
</dbReference>
<protein>
    <submittedName>
        <fullName evidence="1">Uncharacterized protein</fullName>
    </submittedName>
</protein>
<dbReference type="Proteomes" id="UP000091857">
    <property type="component" value="Chromosome 11"/>
</dbReference>
<organism evidence="1 2">
    <name type="scientific">Manihot esculenta</name>
    <name type="common">Cassava</name>
    <name type="synonym">Jatropha manihot</name>
    <dbReference type="NCBI Taxonomy" id="3983"/>
    <lineage>
        <taxon>Eukaryota</taxon>
        <taxon>Viridiplantae</taxon>
        <taxon>Streptophyta</taxon>
        <taxon>Embryophyta</taxon>
        <taxon>Tracheophyta</taxon>
        <taxon>Spermatophyta</taxon>
        <taxon>Magnoliopsida</taxon>
        <taxon>eudicotyledons</taxon>
        <taxon>Gunneridae</taxon>
        <taxon>Pentapetalae</taxon>
        <taxon>rosids</taxon>
        <taxon>fabids</taxon>
        <taxon>Malpighiales</taxon>
        <taxon>Euphorbiaceae</taxon>
        <taxon>Crotonoideae</taxon>
        <taxon>Manihoteae</taxon>
        <taxon>Manihot</taxon>
    </lineage>
</organism>
<comment type="caution">
    <text evidence="1">The sequence shown here is derived from an EMBL/GenBank/DDBJ whole genome shotgun (WGS) entry which is preliminary data.</text>
</comment>
<keyword evidence="2" id="KW-1185">Reference proteome</keyword>
<name>A0ACB7GT06_MANES</name>
<proteinExistence type="predicted"/>
<accession>A0ACB7GT06</accession>
<gene>
    <name evidence="1" type="ORF">MANES_11G043701v8</name>
</gene>
<sequence>MSSSEEKNHAPARNAEGNGLRKYEFTELAEASRYFSNGNRIARGRFGDVYKGVDVAIKKLDISEDDHWEKKFQDLIKAFGTVHHENLVKLIGYCSSSSDKLLVSEFVSNKSLKFYLYDEKKRSNLTWARRMKIAKDTAKGLAHLHEGSPPIIHGDIKAANILLDHNFNPKVAEFGLDNLYPKNDHKNHPSQSVDVYSFGIVLLELIMGKNVGKRDISKAKSIMEKLKKKGNYSLKNDDAGLIDPNLIGHYDASEMSRMIYCVAISISKPLLSSMKQIVEVLEGAKELQSFNSQQDPSPHNGLAFNYGPKKFEYKVLADATDGFSNQFNRGRGGFGVVYEASLTFQRHTKDHKTHTVAIKKLTYEQDDNPGKEEFEKEIKAVGAARHRNLVELIGYCSTKHDKLLVLEFVSNKSLRYHLHGNKTLTLDWSKRMKIARSAAKALAYLHDDAPEKIIHRDIKGDNILLTDKFESKIADFGLVKFFPQTDSVTHITTAVNKGTYIYADLDSKQVSEKSDVYSFGVVLLELITGRDPFMDDGIVKWATSLPQMIEGDDLIKVKDDFVDSKLRGVYDESEVKQMVYCAAASVYKPPISRPTMKQIVQVLTGKLSPENLWSAESPPRQVNPDKKSRKPNPNEQNPSTLLQQFKYEDLASATKAFSGEYRRRKDSCFEVYEAVISSGSNYEQNVTIKKLIHFSAQQKDEFEGEIKTIVNVRHRNIVKLIGYCSDEHNNRLLVFESTSGKSLKSCLHAEEGKNSADLLWPTRMKIAQGIANALKYMHEDCKPRILHLFVKLDNIFLNEKFEPKLAEFGSAEFFPESATHVSIDKMMKDSGYLAPEYDSSNKKHLTDKFDVYSFGVILLELITGKQSVVEFDRHETTLVKWMLAMPQFKRSPFKGEGKENFVDEKLKEYDIKQMDRMIACALACIHDNPQKRPQMCKILDVLEGIADLETLNLLP</sequence>
<evidence type="ECO:0000313" key="1">
    <source>
        <dbReference type="EMBL" id="KAG8643519.1"/>
    </source>
</evidence>
<evidence type="ECO:0000313" key="2">
    <source>
        <dbReference type="Proteomes" id="UP000091857"/>
    </source>
</evidence>
<reference evidence="2" key="1">
    <citation type="journal article" date="2016" name="Nat. Biotechnol.">
        <title>Sequencing wild and cultivated cassava and related species reveals extensive interspecific hybridization and genetic diversity.</title>
        <authorList>
            <person name="Bredeson J.V."/>
            <person name="Lyons J.B."/>
            <person name="Prochnik S.E."/>
            <person name="Wu G.A."/>
            <person name="Ha C.M."/>
            <person name="Edsinger-Gonzales E."/>
            <person name="Grimwood J."/>
            <person name="Schmutz J."/>
            <person name="Rabbi I.Y."/>
            <person name="Egesi C."/>
            <person name="Nauluvula P."/>
            <person name="Lebot V."/>
            <person name="Ndunguru J."/>
            <person name="Mkamilo G."/>
            <person name="Bart R.S."/>
            <person name="Setter T.L."/>
            <person name="Gleadow R.M."/>
            <person name="Kulakow P."/>
            <person name="Ferguson M.E."/>
            <person name="Rounsley S."/>
            <person name="Rokhsar D.S."/>
        </authorList>
    </citation>
    <scope>NUCLEOTIDE SEQUENCE [LARGE SCALE GENOMIC DNA]</scope>
    <source>
        <strain evidence="2">cv. AM560-2</strain>
    </source>
</reference>